<dbReference type="HOGENOM" id="CLU_1508857_0_0_5"/>
<dbReference type="KEGG" id="mgm:Mmc1_1968"/>
<evidence type="ECO:0000256" key="1">
    <source>
        <dbReference type="SAM" id="Phobius"/>
    </source>
</evidence>
<keyword evidence="3" id="KW-1185">Reference proteome</keyword>
<gene>
    <name evidence="2" type="ordered locus">Mmc1_1968</name>
</gene>
<dbReference type="Proteomes" id="UP000002586">
    <property type="component" value="Chromosome"/>
</dbReference>
<organism evidence="2 3">
    <name type="scientific">Magnetococcus marinus (strain ATCC BAA-1437 / JCM 17883 / MC-1)</name>
    <dbReference type="NCBI Taxonomy" id="156889"/>
    <lineage>
        <taxon>Bacteria</taxon>
        <taxon>Pseudomonadati</taxon>
        <taxon>Pseudomonadota</taxon>
        <taxon>Magnetococcia</taxon>
        <taxon>Magnetococcales</taxon>
        <taxon>Magnetococcaceae</taxon>
        <taxon>Magnetococcus</taxon>
    </lineage>
</organism>
<dbReference type="STRING" id="156889.Mmc1_1968"/>
<protein>
    <submittedName>
        <fullName evidence="2">Uncharacterized protein</fullName>
    </submittedName>
</protein>
<evidence type="ECO:0000313" key="3">
    <source>
        <dbReference type="Proteomes" id="UP000002586"/>
    </source>
</evidence>
<reference evidence="3" key="1">
    <citation type="journal article" date="2009" name="Appl. Environ. Microbiol.">
        <title>Complete genome sequence of the chemolithoautotrophic marine magnetotactic coccus strain MC-1.</title>
        <authorList>
            <person name="Schubbe S."/>
            <person name="Williams T.J."/>
            <person name="Xie G."/>
            <person name="Kiss H.E."/>
            <person name="Brettin T.S."/>
            <person name="Martinez D."/>
            <person name="Ross C.A."/>
            <person name="Schuler D."/>
            <person name="Cox B.L."/>
            <person name="Nealson K.H."/>
            <person name="Bazylinski D.A."/>
        </authorList>
    </citation>
    <scope>NUCLEOTIDE SEQUENCE [LARGE SCALE GENOMIC DNA]</scope>
    <source>
        <strain evidence="3">ATCC BAA-1437 / JCM 17883 / MC-1</strain>
    </source>
</reference>
<keyword evidence="1" id="KW-0472">Membrane</keyword>
<evidence type="ECO:0000313" key="2">
    <source>
        <dbReference type="EMBL" id="ABK44474.1"/>
    </source>
</evidence>
<dbReference type="AlphaFoldDB" id="A0L931"/>
<accession>A0L931</accession>
<proteinExistence type="predicted"/>
<name>A0L931_MAGMM</name>
<sequence>MIVKELIQKNIIIAALFGLIFFDVLIGDRETSSALKKPHHMESSVSNYDEFQNSSIIEIGHMGLDAKSVKKLKETYTDRFSKMYDESNNLEGFIKKIRAIPSGACTMSYYYSENNKIVCTVAVSGEIDFRYFGGVVWHDMQLIRIMIDKSDKLDVKVYVLRFNVANKEDFRLEGVNDE</sequence>
<feature type="transmembrane region" description="Helical" evidence="1">
    <location>
        <begin position="6"/>
        <end position="26"/>
    </location>
</feature>
<reference evidence="2 3" key="2">
    <citation type="journal article" date="2012" name="Int. J. Syst. Evol. Microbiol.">
        <title>Magnetococcus marinus gen. nov., sp. nov., a marine, magnetotactic bacterium that represents a novel lineage (Magnetococcaceae fam. nov.; Magnetococcales ord. nov.) at the base of the Alphaproteobacteria.</title>
        <authorList>
            <person name="Bazylinski D.A."/>
            <person name="Williams T.J."/>
            <person name="Lefevre C.T."/>
            <person name="Berg R.J."/>
            <person name="Zhang C.L."/>
            <person name="Bowser S.S."/>
            <person name="Dean A.J."/>
            <person name="Beveridge T.J."/>
        </authorList>
    </citation>
    <scope>NUCLEOTIDE SEQUENCE [LARGE SCALE GENOMIC DNA]</scope>
    <source>
        <strain evidence="3">ATCC BAA-1437 / JCM 17883 / MC-1</strain>
    </source>
</reference>
<keyword evidence="1" id="KW-0812">Transmembrane</keyword>
<keyword evidence="1" id="KW-1133">Transmembrane helix</keyword>
<dbReference type="EMBL" id="CP000471">
    <property type="protein sequence ID" value="ABK44474.1"/>
    <property type="molecule type" value="Genomic_DNA"/>
</dbReference>